<proteinExistence type="predicted"/>
<accession>A0A448WT14</accession>
<organism evidence="1 2">
    <name type="scientific">Protopolystoma xenopodis</name>
    <dbReference type="NCBI Taxonomy" id="117903"/>
    <lineage>
        <taxon>Eukaryota</taxon>
        <taxon>Metazoa</taxon>
        <taxon>Spiralia</taxon>
        <taxon>Lophotrochozoa</taxon>
        <taxon>Platyhelminthes</taxon>
        <taxon>Monogenea</taxon>
        <taxon>Polyopisthocotylea</taxon>
        <taxon>Polystomatidea</taxon>
        <taxon>Polystomatidae</taxon>
        <taxon>Protopolystoma</taxon>
    </lineage>
</organism>
<sequence>MLCDNPDSSVLCPSDLSRKLFTSELIIYPALEELACLLHFDLGCLASHLICMRLRLPLINWPGLPDADSPMLKDSAGSLTPGDTTQLGVTLLLEGSMTEDAFDHFSGDITLNETLPQHSLVVTRSQTRGFQNDDYANSSSSSFEPSPVDMAYIELLLQHPEARLHLLSHLAAGVLSDEQGGLDSWGPRARWRAARCLLSNWRFNQVAQELTNFSHVTISAPALRGRLLELVWKVHLLDIRFPGNLVSDLLSGPEAGIHVNTLEVTRAVLTDRLTHLLNETSPVSTMRMEPTSIARKVSELHLLATKLAIDYQLTDAKLATHLLTLLMQPDLVAPLLTARLLYHFLVAASSNTGGSSSSLLHVSMAWLRNLTLGTGVEQLQPVDLSCLLATLGHGLPALKLRDLLLQLTLAWPLLSRQAAATTVPRSGLRHFPHSVTALIDHLSAGHLEAERTGSTSTSGSSRRLWAGVLSAGSGETTFSKLVRLLTELLVRRHCLPCANQCVSRALGRH</sequence>
<keyword evidence="2" id="KW-1185">Reference proteome</keyword>
<evidence type="ECO:0000313" key="2">
    <source>
        <dbReference type="Proteomes" id="UP000784294"/>
    </source>
</evidence>
<evidence type="ECO:0000313" key="1">
    <source>
        <dbReference type="EMBL" id="VEL19513.1"/>
    </source>
</evidence>
<dbReference type="AlphaFoldDB" id="A0A448WT14"/>
<comment type="caution">
    <text evidence="1">The sequence shown here is derived from an EMBL/GenBank/DDBJ whole genome shotgun (WGS) entry which is preliminary data.</text>
</comment>
<name>A0A448WT14_9PLAT</name>
<gene>
    <name evidence="1" type="ORF">PXEA_LOCUS12953</name>
</gene>
<reference evidence="1" key="1">
    <citation type="submission" date="2018-11" db="EMBL/GenBank/DDBJ databases">
        <authorList>
            <consortium name="Pathogen Informatics"/>
        </authorList>
    </citation>
    <scope>NUCLEOTIDE SEQUENCE</scope>
</reference>
<protein>
    <submittedName>
        <fullName evidence="1">Uncharacterized protein</fullName>
    </submittedName>
</protein>
<dbReference type="Proteomes" id="UP000784294">
    <property type="component" value="Unassembled WGS sequence"/>
</dbReference>
<dbReference type="EMBL" id="CAAALY010041884">
    <property type="protein sequence ID" value="VEL19513.1"/>
    <property type="molecule type" value="Genomic_DNA"/>
</dbReference>